<organism evidence="8 9">
    <name type="scientific">Aulographum hederae CBS 113979</name>
    <dbReference type="NCBI Taxonomy" id="1176131"/>
    <lineage>
        <taxon>Eukaryota</taxon>
        <taxon>Fungi</taxon>
        <taxon>Dikarya</taxon>
        <taxon>Ascomycota</taxon>
        <taxon>Pezizomycotina</taxon>
        <taxon>Dothideomycetes</taxon>
        <taxon>Pleosporomycetidae</taxon>
        <taxon>Aulographales</taxon>
        <taxon>Aulographaceae</taxon>
    </lineage>
</organism>
<gene>
    <name evidence="8" type="ORF">K402DRAFT_338074</name>
</gene>
<keyword evidence="2 6" id="KW-0812">Transmembrane</keyword>
<feature type="domain" description="Rhodopsin" evidence="7">
    <location>
        <begin position="39"/>
        <end position="292"/>
    </location>
</feature>
<sequence length="300" mass="34260">MSAIEIPLPPWPTEGVHPRRWMPAYAITVQVITTLLLGVRIISRTLRLKTKTGLDDLFIVIAWPYCLQQLSLMTTLGTEKYGFDRDMWDVPYYVYSKGAFWSWMIEMMFLLTTGFTKLSVLLLYRRLVAGTCGKKFKWSLWAAMGFVVACTVAFIPTLIFNCNPVQAHWLRFDIMYRGDYKCAPRELERDLTVVSAAFSVVTDFYSVILPARLLSKLQVPRRQKVGLYVIFGLGLLVVGAGCARTYYLYRAFDPMSSNLTYWGFNAYIVAIAEANLGIICACAPSLRTVFSRFFKQTFSH</sequence>
<evidence type="ECO:0000256" key="6">
    <source>
        <dbReference type="SAM" id="Phobius"/>
    </source>
</evidence>
<evidence type="ECO:0000313" key="8">
    <source>
        <dbReference type="EMBL" id="KAF1983648.1"/>
    </source>
</evidence>
<dbReference type="AlphaFoldDB" id="A0A6G1GSC2"/>
<feature type="transmembrane region" description="Helical" evidence="6">
    <location>
        <begin position="20"/>
        <end position="42"/>
    </location>
</feature>
<proteinExistence type="inferred from homology"/>
<evidence type="ECO:0000256" key="2">
    <source>
        <dbReference type="ARBA" id="ARBA00022692"/>
    </source>
</evidence>
<dbReference type="InterPro" id="IPR052337">
    <property type="entry name" value="SAT4-like"/>
</dbReference>
<dbReference type="PANTHER" id="PTHR33048">
    <property type="entry name" value="PTH11-LIKE INTEGRAL MEMBRANE PROTEIN (AFU_ORTHOLOGUE AFUA_5G11245)"/>
    <property type="match status" value="1"/>
</dbReference>
<evidence type="ECO:0000259" key="7">
    <source>
        <dbReference type="Pfam" id="PF20684"/>
    </source>
</evidence>
<dbReference type="OrthoDB" id="4525788at2759"/>
<protein>
    <recommendedName>
        <fullName evidence="7">Rhodopsin domain-containing protein</fullName>
    </recommendedName>
</protein>
<dbReference type="Pfam" id="PF20684">
    <property type="entry name" value="Fung_rhodopsin"/>
    <property type="match status" value="1"/>
</dbReference>
<feature type="transmembrane region" description="Helical" evidence="6">
    <location>
        <begin position="54"/>
        <end position="78"/>
    </location>
</feature>
<evidence type="ECO:0000256" key="1">
    <source>
        <dbReference type="ARBA" id="ARBA00004141"/>
    </source>
</evidence>
<accession>A0A6G1GSC2</accession>
<feature type="transmembrane region" description="Helical" evidence="6">
    <location>
        <begin position="193"/>
        <end position="213"/>
    </location>
</feature>
<evidence type="ECO:0000256" key="3">
    <source>
        <dbReference type="ARBA" id="ARBA00022989"/>
    </source>
</evidence>
<dbReference type="EMBL" id="ML977173">
    <property type="protein sequence ID" value="KAF1983648.1"/>
    <property type="molecule type" value="Genomic_DNA"/>
</dbReference>
<keyword evidence="4 6" id="KW-0472">Membrane</keyword>
<dbReference type="InterPro" id="IPR049326">
    <property type="entry name" value="Rhodopsin_dom_fungi"/>
</dbReference>
<dbReference type="GO" id="GO:0016020">
    <property type="term" value="C:membrane"/>
    <property type="evidence" value="ECO:0007669"/>
    <property type="project" value="UniProtKB-SubCell"/>
</dbReference>
<feature type="non-terminal residue" evidence="8">
    <location>
        <position position="300"/>
    </location>
</feature>
<feature type="transmembrane region" description="Helical" evidence="6">
    <location>
        <begin position="98"/>
        <end position="124"/>
    </location>
</feature>
<feature type="transmembrane region" description="Helical" evidence="6">
    <location>
        <begin position="225"/>
        <end position="249"/>
    </location>
</feature>
<reference evidence="8" key="1">
    <citation type="journal article" date="2020" name="Stud. Mycol.">
        <title>101 Dothideomycetes genomes: a test case for predicting lifestyles and emergence of pathogens.</title>
        <authorList>
            <person name="Haridas S."/>
            <person name="Albert R."/>
            <person name="Binder M."/>
            <person name="Bloem J."/>
            <person name="Labutti K."/>
            <person name="Salamov A."/>
            <person name="Andreopoulos B."/>
            <person name="Baker S."/>
            <person name="Barry K."/>
            <person name="Bills G."/>
            <person name="Bluhm B."/>
            <person name="Cannon C."/>
            <person name="Castanera R."/>
            <person name="Culley D."/>
            <person name="Daum C."/>
            <person name="Ezra D."/>
            <person name="Gonzalez J."/>
            <person name="Henrissat B."/>
            <person name="Kuo A."/>
            <person name="Liang C."/>
            <person name="Lipzen A."/>
            <person name="Lutzoni F."/>
            <person name="Magnuson J."/>
            <person name="Mondo S."/>
            <person name="Nolan M."/>
            <person name="Ohm R."/>
            <person name="Pangilinan J."/>
            <person name="Park H.-J."/>
            <person name="Ramirez L."/>
            <person name="Alfaro M."/>
            <person name="Sun H."/>
            <person name="Tritt A."/>
            <person name="Yoshinaga Y."/>
            <person name="Zwiers L.-H."/>
            <person name="Turgeon B."/>
            <person name="Goodwin S."/>
            <person name="Spatafora J."/>
            <person name="Crous P."/>
            <person name="Grigoriev I."/>
        </authorList>
    </citation>
    <scope>NUCLEOTIDE SEQUENCE</scope>
    <source>
        <strain evidence="8">CBS 113979</strain>
    </source>
</reference>
<dbReference type="PANTHER" id="PTHR33048:SF129">
    <property type="entry name" value="INTEGRAL MEMBRANE PROTEIN-RELATED"/>
    <property type="match status" value="1"/>
</dbReference>
<keyword evidence="9" id="KW-1185">Reference proteome</keyword>
<feature type="transmembrane region" description="Helical" evidence="6">
    <location>
        <begin position="136"/>
        <end position="160"/>
    </location>
</feature>
<comment type="subcellular location">
    <subcellularLocation>
        <location evidence="1">Membrane</location>
        <topology evidence="1">Multi-pass membrane protein</topology>
    </subcellularLocation>
</comment>
<evidence type="ECO:0000256" key="5">
    <source>
        <dbReference type="ARBA" id="ARBA00038359"/>
    </source>
</evidence>
<evidence type="ECO:0000313" key="9">
    <source>
        <dbReference type="Proteomes" id="UP000800041"/>
    </source>
</evidence>
<feature type="transmembrane region" description="Helical" evidence="6">
    <location>
        <begin position="261"/>
        <end position="286"/>
    </location>
</feature>
<name>A0A6G1GSC2_9PEZI</name>
<keyword evidence="3 6" id="KW-1133">Transmembrane helix</keyword>
<dbReference type="Proteomes" id="UP000800041">
    <property type="component" value="Unassembled WGS sequence"/>
</dbReference>
<evidence type="ECO:0000256" key="4">
    <source>
        <dbReference type="ARBA" id="ARBA00023136"/>
    </source>
</evidence>
<comment type="similarity">
    <text evidence="5">Belongs to the SAT4 family.</text>
</comment>